<proteinExistence type="predicted"/>
<sequence>MAELIPSQRRRIASGVWWNLGRTLAELPHIRKFSLTHDSPNPGEIQVVGAEHIDGRDGMLLFAAHLANWEMTYFVTSKLGHPMHVVYRAPNNPLIDRWLSNLRQDLTLGAYAKGRTAARGILAALDQGQAVGMLVDQKMNDGIVVPFFGRPAMTAPALAQLALRRKLAIIPMRFERLTGASFRVTLEKPLTYGDTGRRKADVIA</sequence>
<keyword evidence="6" id="KW-0012">Acyltransferase</keyword>
<dbReference type="EMBL" id="UINC01153435">
    <property type="protein sequence ID" value="SVD48155.1"/>
    <property type="molecule type" value="Genomic_DNA"/>
</dbReference>
<dbReference type="GO" id="GO:0016746">
    <property type="term" value="F:acyltransferase activity"/>
    <property type="evidence" value="ECO:0007669"/>
    <property type="project" value="UniProtKB-KW"/>
</dbReference>
<keyword evidence="4" id="KW-0808">Transferase</keyword>
<keyword evidence="2" id="KW-1003">Cell membrane</keyword>
<dbReference type="Pfam" id="PF03279">
    <property type="entry name" value="Lip_A_acyltrans"/>
    <property type="match status" value="1"/>
</dbReference>
<dbReference type="GO" id="GO:1901137">
    <property type="term" value="P:carbohydrate derivative biosynthetic process"/>
    <property type="evidence" value="ECO:0007669"/>
    <property type="project" value="UniProtKB-ARBA"/>
</dbReference>
<evidence type="ECO:0000256" key="4">
    <source>
        <dbReference type="ARBA" id="ARBA00022679"/>
    </source>
</evidence>
<evidence type="ECO:0000256" key="3">
    <source>
        <dbReference type="ARBA" id="ARBA00022519"/>
    </source>
</evidence>
<evidence type="ECO:0000256" key="1">
    <source>
        <dbReference type="ARBA" id="ARBA00004533"/>
    </source>
</evidence>
<dbReference type="InterPro" id="IPR004960">
    <property type="entry name" value="LipA_acyltrans"/>
</dbReference>
<dbReference type="CDD" id="cd07984">
    <property type="entry name" value="LPLAT_LABLAT-like"/>
    <property type="match status" value="1"/>
</dbReference>
<evidence type="ECO:0000256" key="5">
    <source>
        <dbReference type="ARBA" id="ARBA00023136"/>
    </source>
</evidence>
<accession>A0A382VQ67</accession>
<organism evidence="7">
    <name type="scientific">marine metagenome</name>
    <dbReference type="NCBI Taxonomy" id="408172"/>
    <lineage>
        <taxon>unclassified sequences</taxon>
        <taxon>metagenomes</taxon>
        <taxon>ecological metagenomes</taxon>
    </lineage>
</organism>
<name>A0A382VQ67_9ZZZZ</name>
<keyword evidence="3" id="KW-0997">Cell inner membrane</keyword>
<reference evidence="7" key="1">
    <citation type="submission" date="2018-05" db="EMBL/GenBank/DDBJ databases">
        <authorList>
            <person name="Lanie J.A."/>
            <person name="Ng W.-L."/>
            <person name="Kazmierczak K.M."/>
            <person name="Andrzejewski T.M."/>
            <person name="Davidsen T.M."/>
            <person name="Wayne K.J."/>
            <person name="Tettelin H."/>
            <person name="Glass J.I."/>
            <person name="Rusch D."/>
            <person name="Podicherti R."/>
            <person name="Tsui H.-C.T."/>
            <person name="Winkler M.E."/>
        </authorList>
    </citation>
    <scope>NUCLEOTIDE SEQUENCE</scope>
</reference>
<feature type="non-terminal residue" evidence="7">
    <location>
        <position position="204"/>
    </location>
</feature>
<dbReference type="AlphaFoldDB" id="A0A382VQ67"/>
<dbReference type="PANTHER" id="PTHR30606:SF9">
    <property type="entry name" value="LIPID A BIOSYNTHESIS LAUROYLTRANSFERASE"/>
    <property type="match status" value="1"/>
</dbReference>
<evidence type="ECO:0000256" key="6">
    <source>
        <dbReference type="ARBA" id="ARBA00023315"/>
    </source>
</evidence>
<evidence type="ECO:0008006" key="8">
    <source>
        <dbReference type="Google" id="ProtNLM"/>
    </source>
</evidence>
<evidence type="ECO:0000256" key="2">
    <source>
        <dbReference type="ARBA" id="ARBA00022475"/>
    </source>
</evidence>
<protein>
    <recommendedName>
        <fullName evidence="8">Phospholipid/glycerol acyltransferase domain-containing protein</fullName>
    </recommendedName>
</protein>
<keyword evidence="5" id="KW-0472">Membrane</keyword>
<evidence type="ECO:0000313" key="7">
    <source>
        <dbReference type="EMBL" id="SVD48155.1"/>
    </source>
</evidence>
<dbReference type="GO" id="GO:0008610">
    <property type="term" value="P:lipid biosynthetic process"/>
    <property type="evidence" value="ECO:0007669"/>
    <property type="project" value="UniProtKB-ARBA"/>
</dbReference>
<gene>
    <name evidence="7" type="ORF">METZ01_LOCUS401009</name>
</gene>
<dbReference type="PANTHER" id="PTHR30606">
    <property type="entry name" value="LIPID A BIOSYNTHESIS LAUROYL ACYLTRANSFERASE"/>
    <property type="match status" value="1"/>
</dbReference>
<comment type="subcellular location">
    <subcellularLocation>
        <location evidence="1">Cell inner membrane</location>
    </subcellularLocation>
</comment>
<dbReference type="GO" id="GO:0005886">
    <property type="term" value="C:plasma membrane"/>
    <property type="evidence" value="ECO:0007669"/>
    <property type="project" value="UniProtKB-SubCell"/>
</dbReference>